<accession>A0ABS5QHC8</accession>
<gene>
    <name evidence="2" type="ORF">KHU32_18825</name>
</gene>
<dbReference type="NCBIfam" id="TIGR01414">
    <property type="entry name" value="autotrans_barl"/>
    <property type="match status" value="1"/>
</dbReference>
<proteinExistence type="predicted"/>
<dbReference type="SUPFAM" id="SSF51126">
    <property type="entry name" value="Pectin lyase-like"/>
    <property type="match status" value="1"/>
</dbReference>
<dbReference type="InterPro" id="IPR006315">
    <property type="entry name" value="OM_autotransptr_brl_dom"/>
</dbReference>
<dbReference type="Pfam" id="PF18883">
    <property type="entry name" value="AC_1"/>
    <property type="match status" value="1"/>
</dbReference>
<dbReference type="PROSITE" id="PS51208">
    <property type="entry name" value="AUTOTRANSPORTER"/>
    <property type="match status" value="1"/>
</dbReference>
<dbReference type="CDD" id="cd01344">
    <property type="entry name" value="PL2_Passenger_AT"/>
    <property type="match status" value="1"/>
</dbReference>
<dbReference type="Gene3D" id="2.40.128.130">
    <property type="entry name" value="Autotransporter beta-domain"/>
    <property type="match status" value="1"/>
</dbReference>
<keyword evidence="3" id="KW-1185">Reference proteome</keyword>
<evidence type="ECO:0000313" key="3">
    <source>
        <dbReference type="Proteomes" id="UP000766336"/>
    </source>
</evidence>
<dbReference type="Gene3D" id="2.160.20.20">
    <property type="match status" value="2"/>
</dbReference>
<dbReference type="Pfam" id="PF03797">
    <property type="entry name" value="Autotransporter"/>
    <property type="match status" value="1"/>
</dbReference>
<evidence type="ECO:0000259" key="1">
    <source>
        <dbReference type="PROSITE" id="PS51208"/>
    </source>
</evidence>
<dbReference type="InterPro" id="IPR005546">
    <property type="entry name" value="Autotransporte_beta"/>
</dbReference>
<sequence length="1365" mass="133514">MSSGSCTDNGVTRQNTSDAAIRVTGGDYTGIGVTISTTGNVNAVGAVAAGPGTIDLTGGSVTTQGADGLRAEAGGQIVARGLMIDAQAGESSGVVSDGAGSRVTITDATVASAGNIGGALLASSGGLIIGDGLTLSSSGVDGMSHTVLAVGTGSRIEITNSEINSPAPEIGGLYANEGSKIVASNMRIHMTGEVSDAVVSAGGPGIISISDSSLLTEGDVGNGVAGWTASQIEVSNVVIETRGAGSDGIFASQAGTRVTVAGGSVLTLGVASRGLRATNEGIIIARDVPITTMGAGAHGAYAIGAGASIDLTNGAIRTYGAGAQGARAENGGLLTATGTTILTSGDNALGAVASAATIVLNSGSVTTSGLGATGVRAEGGGNLTATGTTILTSGDNALGAVASAATVALNNGSVTTSGLGATGARAEGGGNLTATGMNIRTSGDNALGAVASAATVALNNGSVTTSGLGATGVHAETGGNLTAAGTTIVTSGANALGAVASAAAVVLNSGSVTTSGLGATGVRAESSGNLTATGTTIRTSGDAAFGAVASAATVALSNGSVTTSGIGATGVRAEGGGNLTATGTTILTSGANGLGAVASGAAVALSNGSVTTSGTGATGVLAEGSGDLTATGTSIRTLGDNALGAVASAATVALNNGSVTTSGIGATGVRAEAGGNLAATGTTILTSGANALGAVASASAVVLNSGSVTTSGASAHGLSAQDGASLTASNVATQVSGNGAAAVHIAGGTSAAPNLLTVTGGTLASSQGPVVLAEGGTGNISLNGPIAISSGLVGGRLALATVTSGAAPSNLTLNLTNLGGVAGIFSVTGANNVVNATFNATNWTGDLVAAPGNTAHINLLGSAWTGQATHAGDVRVDGASAWTVTGSSDATGTVTNAGLIQFAPLASGFSSLTTGSYVGQGGRMAFNTVLGSDNSPTNLLVVKGGTATGTTTLSVTNAGGGGALTLADGIRLVQATNGATTQPGAFNLAGRVTAGAYEYRLFRGGSSGAEDWFLRSNLVQGPPSPPIGPTDPAPPSPPVIPLYRPEVGLYAPIPAMARHMGLATLGTLHERVGEEMNIVQNPESRRYANGTWMRLIGERGSSRWSGTVDSRVNDANLVGIQAGFDAYRSQHDNGHRDHVGLYVAYTDYRSSNVSGFALGQQNLRLGRLTLNGPAVGAYWTHFGPSGWYLDAVVQGNWFDAKATSLYEARMSTSGSGFAASLEGGYPFRLSQRWQLEPQAQIIYQSVSVNRSRDAYSTIGWNEDDAVTGRIGGRLQYTARDANTLWQPYAKANLWHGFGGTDRASFGASPAVENRFGNTSVELGVGVTARITQTASLYGHIDHRWSVDGRERRSTTQGVVAVRFNW</sequence>
<dbReference type="InterPro" id="IPR011050">
    <property type="entry name" value="Pectin_lyase_fold/virulence"/>
</dbReference>
<comment type="caution">
    <text evidence="2">The sequence shown here is derived from an EMBL/GenBank/DDBJ whole genome shotgun (WGS) entry which is preliminary data.</text>
</comment>
<dbReference type="InterPro" id="IPR012332">
    <property type="entry name" value="Autotransporter_pectin_lyase_C"/>
</dbReference>
<dbReference type="EMBL" id="JAHCDA010000004">
    <property type="protein sequence ID" value="MBS7813009.1"/>
    <property type="molecule type" value="Genomic_DNA"/>
</dbReference>
<dbReference type="SMART" id="SM00869">
    <property type="entry name" value="Autotransporter"/>
    <property type="match status" value="1"/>
</dbReference>
<dbReference type="SUPFAM" id="SSF103515">
    <property type="entry name" value="Autotransporter"/>
    <property type="match status" value="1"/>
</dbReference>
<dbReference type="InterPro" id="IPR051551">
    <property type="entry name" value="Autotransporter_adhesion"/>
</dbReference>
<dbReference type="InterPro" id="IPR043990">
    <property type="entry name" value="AC_1"/>
</dbReference>
<organism evidence="2 3">
    <name type="scientific">Roseococcus pinisoli</name>
    <dbReference type="NCBI Taxonomy" id="2835040"/>
    <lineage>
        <taxon>Bacteria</taxon>
        <taxon>Pseudomonadati</taxon>
        <taxon>Pseudomonadota</taxon>
        <taxon>Alphaproteobacteria</taxon>
        <taxon>Acetobacterales</taxon>
        <taxon>Roseomonadaceae</taxon>
        <taxon>Roseococcus</taxon>
    </lineage>
</organism>
<evidence type="ECO:0000313" key="2">
    <source>
        <dbReference type="EMBL" id="MBS7813009.1"/>
    </source>
</evidence>
<dbReference type="PANTHER" id="PTHR35037:SF3">
    <property type="entry name" value="C-TERMINAL REGION OF AIDA-LIKE PROTEIN"/>
    <property type="match status" value="1"/>
</dbReference>
<dbReference type="RefSeq" id="WP_213671713.1">
    <property type="nucleotide sequence ID" value="NZ_JAHCDA010000004.1"/>
</dbReference>
<dbReference type="Proteomes" id="UP000766336">
    <property type="component" value="Unassembled WGS sequence"/>
</dbReference>
<dbReference type="PANTHER" id="PTHR35037">
    <property type="entry name" value="C-TERMINAL REGION OF AIDA-LIKE PROTEIN"/>
    <property type="match status" value="1"/>
</dbReference>
<feature type="domain" description="Autotransporter" evidence="1">
    <location>
        <begin position="1084"/>
        <end position="1365"/>
    </location>
</feature>
<name>A0ABS5QHC8_9PROT</name>
<dbReference type="InterPro" id="IPR036709">
    <property type="entry name" value="Autotransporte_beta_dom_sf"/>
</dbReference>
<protein>
    <submittedName>
        <fullName evidence="2">Autotransporter outer membrane beta-barrel domain-containing protein</fullName>
    </submittedName>
</protein>
<reference evidence="2 3" key="1">
    <citation type="submission" date="2021-05" db="EMBL/GenBank/DDBJ databases">
        <title>Roseococcus sp. XZZS9, whole genome shotgun sequencing project.</title>
        <authorList>
            <person name="Zhao G."/>
            <person name="Shen L."/>
        </authorList>
    </citation>
    <scope>NUCLEOTIDE SEQUENCE [LARGE SCALE GENOMIC DNA]</scope>
    <source>
        <strain evidence="2 3">XZZS9</strain>
    </source>
</reference>